<feature type="transmembrane region" description="Helical" evidence="1">
    <location>
        <begin position="32"/>
        <end position="51"/>
    </location>
</feature>
<reference evidence="2 3" key="1">
    <citation type="submission" date="2024-02" db="EMBL/GenBank/DDBJ databases">
        <title>Roseovarius strain W115 nov., isolated from a marine algae.</title>
        <authorList>
            <person name="Lee M.W."/>
            <person name="Lee J.K."/>
            <person name="Kim J.M."/>
            <person name="Choi D.G."/>
            <person name="Baek J.H."/>
            <person name="Bayburt H."/>
            <person name="Jung J.J."/>
            <person name="Han D.M."/>
            <person name="Jeon C.O."/>
        </authorList>
    </citation>
    <scope>NUCLEOTIDE SEQUENCE [LARGE SCALE GENOMIC DNA]</scope>
    <source>
        <strain evidence="2 3">W115</strain>
    </source>
</reference>
<dbReference type="Proteomes" id="UP001281305">
    <property type="component" value="Chromosome"/>
</dbReference>
<keyword evidence="1" id="KW-0812">Transmembrane</keyword>
<keyword evidence="1" id="KW-0472">Membrane</keyword>
<protein>
    <submittedName>
        <fullName evidence="2">Uncharacterized protein</fullName>
    </submittedName>
</protein>
<organism evidence="2 3">
    <name type="scientific">Roseovarius rhodophyticola</name>
    <dbReference type="NCBI Taxonomy" id="3080827"/>
    <lineage>
        <taxon>Bacteria</taxon>
        <taxon>Pseudomonadati</taxon>
        <taxon>Pseudomonadota</taxon>
        <taxon>Alphaproteobacteria</taxon>
        <taxon>Rhodobacterales</taxon>
        <taxon>Roseobacteraceae</taxon>
        <taxon>Roseovarius</taxon>
    </lineage>
</organism>
<sequence>MTFVILLLGGAAAVVLAILALAIVATKDRPIVSFLTIFAVLVFAFTLGGLWQKTTFVNRHLDMCGDETSRYFVKYGRFDPYCEVFAK</sequence>
<accession>A0ABZ2TI51</accession>
<proteinExistence type="predicted"/>
<evidence type="ECO:0000313" key="2">
    <source>
        <dbReference type="EMBL" id="WYK19312.1"/>
    </source>
</evidence>
<keyword evidence="3" id="KW-1185">Reference proteome</keyword>
<keyword evidence="1" id="KW-1133">Transmembrane helix</keyword>
<dbReference type="EMBL" id="CP146606">
    <property type="protein sequence ID" value="WYK19312.1"/>
    <property type="molecule type" value="Genomic_DNA"/>
</dbReference>
<evidence type="ECO:0000256" key="1">
    <source>
        <dbReference type="SAM" id="Phobius"/>
    </source>
</evidence>
<evidence type="ECO:0000313" key="3">
    <source>
        <dbReference type="Proteomes" id="UP001281305"/>
    </source>
</evidence>
<dbReference type="RefSeq" id="WP_317056006.1">
    <property type="nucleotide sequence ID" value="NZ_CP146606.1"/>
</dbReference>
<gene>
    <name evidence="2" type="ORF">RZS32_005420</name>
</gene>
<name>A0ABZ2TI51_9RHOB</name>